<evidence type="ECO:0000256" key="2">
    <source>
        <dbReference type="ARBA" id="ARBA00022448"/>
    </source>
</evidence>
<dbReference type="InterPro" id="IPR005446">
    <property type="entry name" value="VDCC_L_a1su"/>
</dbReference>
<evidence type="ECO:0000313" key="18">
    <source>
        <dbReference type="EMBL" id="VDL19999.1"/>
    </source>
</evidence>
<keyword evidence="6" id="KW-0677">Repeat</keyword>
<dbReference type="Gene3D" id="1.20.120.350">
    <property type="entry name" value="Voltage-gated potassium channels. Chain C"/>
    <property type="match status" value="4"/>
</dbReference>
<dbReference type="InterPro" id="IPR031649">
    <property type="entry name" value="GPHH_dom"/>
</dbReference>
<dbReference type="GO" id="GO:0046872">
    <property type="term" value="F:metal ion binding"/>
    <property type="evidence" value="ECO:0007669"/>
    <property type="project" value="UniProtKB-KW"/>
</dbReference>
<keyword evidence="2" id="KW-0813">Transport</keyword>
<evidence type="ECO:0000313" key="20">
    <source>
        <dbReference type="WBParaSite" id="HDID_0000253701-mRNA-1"/>
    </source>
</evidence>
<keyword evidence="13" id="KW-0479">Metal-binding</keyword>
<keyword evidence="9" id="KW-1133">Transmembrane helix</keyword>
<evidence type="ECO:0000256" key="8">
    <source>
        <dbReference type="ARBA" id="ARBA00022882"/>
    </source>
</evidence>
<evidence type="ECO:0000256" key="13">
    <source>
        <dbReference type="PIRSR" id="PIRSR602077-1"/>
    </source>
</evidence>
<name>A0A0R3SD18_HYMDI</name>
<dbReference type="FunFam" id="1.10.287.70:FF:000117">
    <property type="entry name" value="Voltage-gated Ca2+ channel, alpha subunit"/>
    <property type="match status" value="1"/>
</dbReference>
<dbReference type="InterPro" id="IPR027359">
    <property type="entry name" value="Volt_channel_dom_sf"/>
</dbReference>
<keyword evidence="4 14" id="KW-0107">Calcium channel</keyword>
<proteinExistence type="inferred from homology"/>
<evidence type="ECO:0000256" key="12">
    <source>
        <dbReference type="ARBA" id="ARBA00023303"/>
    </source>
</evidence>
<evidence type="ECO:0000256" key="1">
    <source>
        <dbReference type="ARBA" id="ARBA00004141"/>
    </source>
</evidence>
<dbReference type="GO" id="GO:0008331">
    <property type="term" value="F:high voltage-gated calcium channel activity"/>
    <property type="evidence" value="ECO:0007669"/>
    <property type="project" value="TreeGrafter"/>
</dbReference>
<gene>
    <name evidence="18" type="ORF">HDID_LOCUS2538</name>
</gene>
<dbReference type="PANTHER" id="PTHR45628">
    <property type="entry name" value="VOLTAGE-DEPENDENT CALCIUM CHANNEL TYPE A SUBUNIT ALPHA-1"/>
    <property type="match status" value="1"/>
</dbReference>
<reference evidence="20" key="1">
    <citation type="submission" date="2016-04" db="UniProtKB">
        <authorList>
            <consortium name="WormBaseParasite"/>
        </authorList>
    </citation>
    <scope>IDENTIFICATION</scope>
</reference>
<comment type="subcellular location">
    <subcellularLocation>
        <location evidence="1 14">Membrane</location>
        <topology evidence="1 14">Multi-pass membrane protein</topology>
    </subcellularLocation>
</comment>
<dbReference type="SUPFAM" id="SSF81324">
    <property type="entry name" value="Voltage-gated potassium channels"/>
    <property type="match status" value="4"/>
</dbReference>
<evidence type="ECO:0000313" key="19">
    <source>
        <dbReference type="Proteomes" id="UP000274504"/>
    </source>
</evidence>
<keyword evidence="3 14" id="KW-0109">Calcium transport</keyword>
<dbReference type="PANTHER" id="PTHR45628:SF1">
    <property type="entry name" value="VOLTAGE-DEPENDENT CALCIUM CHANNEL TYPE D SUBUNIT ALPHA-1"/>
    <property type="match status" value="1"/>
</dbReference>
<evidence type="ECO:0000256" key="4">
    <source>
        <dbReference type="ARBA" id="ARBA00022673"/>
    </source>
</evidence>
<comment type="function">
    <text evidence="14">Voltage-sensitive calcium channels (VSCC) mediate the entry of calcium ions into excitable cells and are also involved in a variety of calcium-dependent processes, including muscle contraction, hormone or neurotransmitter release, gene expression, cell motility, cell division and cell death.</text>
</comment>
<evidence type="ECO:0000256" key="10">
    <source>
        <dbReference type="ARBA" id="ARBA00023065"/>
    </source>
</evidence>
<evidence type="ECO:0000259" key="17">
    <source>
        <dbReference type="Pfam" id="PF16905"/>
    </source>
</evidence>
<dbReference type="FunFam" id="1.20.120.350:FF:000011">
    <property type="entry name" value="Voltage-dependent N-type calcium channel subunit alpha"/>
    <property type="match status" value="1"/>
</dbReference>
<dbReference type="Proteomes" id="UP000274504">
    <property type="component" value="Unassembled WGS sequence"/>
</dbReference>
<dbReference type="Pfam" id="PF16905">
    <property type="entry name" value="GPHH"/>
    <property type="match status" value="1"/>
</dbReference>
<dbReference type="WBParaSite" id="HDID_0000253701-mRNA-1">
    <property type="protein sequence ID" value="HDID_0000253701-mRNA-1"/>
    <property type="gene ID" value="HDID_0000253701"/>
</dbReference>
<dbReference type="InterPro" id="IPR005821">
    <property type="entry name" value="Ion_trans_dom"/>
</dbReference>
<feature type="region of interest" description="Disordered" evidence="15">
    <location>
        <begin position="631"/>
        <end position="658"/>
    </location>
</feature>
<protein>
    <recommendedName>
        <fullName evidence="14">Voltage-dependent L-type calcium channel subunit alpha</fullName>
    </recommendedName>
</protein>
<dbReference type="Gene3D" id="6.10.250.2500">
    <property type="match status" value="1"/>
</dbReference>
<dbReference type="PRINTS" id="PR00167">
    <property type="entry name" value="CACHANNEL"/>
</dbReference>
<dbReference type="Gene3D" id="1.10.287.70">
    <property type="match status" value="4"/>
</dbReference>
<keyword evidence="11" id="KW-0472">Membrane</keyword>
<dbReference type="GO" id="GO:0098703">
    <property type="term" value="P:calcium ion import across plasma membrane"/>
    <property type="evidence" value="ECO:0007669"/>
    <property type="project" value="TreeGrafter"/>
</dbReference>
<keyword evidence="7 13" id="KW-0106">Calcium</keyword>
<feature type="domain" description="Ion transport" evidence="16">
    <location>
        <begin position="378"/>
        <end position="634"/>
    </location>
</feature>
<evidence type="ECO:0000256" key="9">
    <source>
        <dbReference type="ARBA" id="ARBA00022989"/>
    </source>
</evidence>
<evidence type="ECO:0000259" key="16">
    <source>
        <dbReference type="Pfam" id="PF00520"/>
    </source>
</evidence>
<accession>A0A0R3SD18</accession>
<keyword evidence="12" id="KW-0407">Ion channel</keyword>
<dbReference type="InterPro" id="IPR002077">
    <property type="entry name" value="VDCCAlpha1"/>
</dbReference>
<dbReference type="Gene3D" id="1.10.238.10">
    <property type="entry name" value="EF-hand"/>
    <property type="match status" value="1"/>
</dbReference>
<keyword evidence="8 14" id="KW-0851">Voltage-gated channel</keyword>
<organism evidence="20">
    <name type="scientific">Hymenolepis diminuta</name>
    <name type="common">Rat tapeworm</name>
    <dbReference type="NCBI Taxonomy" id="6216"/>
    <lineage>
        <taxon>Eukaryota</taxon>
        <taxon>Metazoa</taxon>
        <taxon>Spiralia</taxon>
        <taxon>Lophotrochozoa</taxon>
        <taxon>Platyhelminthes</taxon>
        <taxon>Cestoda</taxon>
        <taxon>Eucestoda</taxon>
        <taxon>Cyclophyllidea</taxon>
        <taxon>Hymenolepididae</taxon>
        <taxon>Hymenolepis</taxon>
    </lineage>
</organism>
<feature type="domain" description="Ion transport" evidence="16">
    <location>
        <begin position="717"/>
        <end position="986"/>
    </location>
</feature>
<feature type="domain" description="Ion transport" evidence="16">
    <location>
        <begin position="1031"/>
        <end position="1301"/>
    </location>
</feature>
<dbReference type="GO" id="GO:0005891">
    <property type="term" value="C:voltage-gated calcium channel complex"/>
    <property type="evidence" value="ECO:0007669"/>
    <property type="project" value="InterPro"/>
</dbReference>
<comment type="similarity">
    <text evidence="14">Belongs to the calcium channel alpha-1 subunit (TC 1.A.1.11) family.</text>
</comment>
<keyword evidence="5" id="KW-0812">Transmembrane</keyword>
<dbReference type="EMBL" id="UYSG01000636">
    <property type="protein sequence ID" value="VDL19999.1"/>
    <property type="molecule type" value="Genomic_DNA"/>
</dbReference>
<dbReference type="STRING" id="6216.A0A0R3SD18"/>
<evidence type="ECO:0000256" key="14">
    <source>
        <dbReference type="RuleBase" id="RU003808"/>
    </source>
</evidence>
<keyword evidence="10" id="KW-0406">Ion transport</keyword>
<dbReference type="OrthoDB" id="431720at2759"/>
<evidence type="ECO:0000256" key="6">
    <source>
        <dbReference type="ARBA" id="ARBA00022737"/>
    </source>
</evidence>
<feature type="binding site" evidence="13">
    <location>
        <position position="578"/>
    </location>
    <ligand>
        <name>Ca(2+)</name>
        <dbReference type="ChEBI" id="CHEBI:29108"/>
    </ligand>
</feature>
<reference evidence="18 19" key="2">
    <citation type="submission" date="2018-11" db="EMBL/GenBank/DDBJ databases">
        <authorList>
            <consortium name="Pathogen Informatics"/>
        </authorList>
    </citation>
    <scope>NUCLEOTIDE SEQUENCE [LARGE SCALE GENOMIC DNA]</scope>
</reference>
<evidence type="ECO:0000256" key="5">
    <source>
        <dbReference type="ARBA" id="ARBA00022692"/>
    </source>
</evidence>
<evidence type="ECO:0000256" key="15">
    <source>
        <dbReference type="SAM" id="MobiDB-lite"/>
    </source>
</evidence>
<feature type="domain" description="Ion transport" evidence="16">
    <location>
        <begin position="26"/>
        <end position="265"/>
    </location>
</feature>
<dbReference type="FunFam" id="1.10.287.70:FF:000107">
    <property type="entry name" value="Voltage-dependent L-type calcium channel subunit alpha"/>
    <property type="match status" value="1"/>
</dbReference>
<feature type="binding site" evidence="13">
    <location>
        <position position="224"/>
    </location>
    <ligand>
        <name>Ca(2+)</name>
        <dbReference type="ChEBI" id="CHEBI:29108"/>
    </ligand>
</feature>
<dbReference type="PRINTS" id="PR01630">
    <property type="entry name" value="LVDCCALPHA1"/>
</dbReference>
<evidence type="ECO:0000256" key="3">
    <source>
        <dbReference type="ARBA" id="ARBA00022568"/>
    </source>
</evidence>
<dbReference type="Pfam" id="PF00520">
    <property type="entry name" value="Ion_trans"/>
    <property type="match status" value="4"/>
</dbReference>
<dbReference type="InterPro" id="IPR050599">
    <property type="entry name" value="VDCC_alpha-1_subunit"/>
</dbReference>
<evidence type="ECO:0000256" key="7">
    <source>
        <dbReference type="ARBA" id="ARBA00022837"/>
    </source>
</evidence>
<feature type="compositionally biased region" description="Acidic residues" evidence="15">
    <location>
        <begin position="631"/>
        <end position="646"/>
    </location>
</feature>
<feature type="binding site" evidence="13">
    <location>
        <position position="925"/>
    </location>
    <ligand>
        <name>Ca(2+)</name>
        <dbReference type="ChEBI" id="CHEBI:29108"/>
    </ligand>
</feature>
<evidence type="ECO:0000256" key="11">
    <source>
        <dbReference type="ARBA" id="ARBA00023136"/>
    </source>
</evidence>
<feature type="domain" description="Voltage-dependent L-type calcium channel IQ-associated" evidence="17">
    <location>
        <begin position="1311"/>
        <end position="1356"/>
    </location>
</feature>
<sequence>MFDCPYKAGNWGRLKLHIRFDLINFSPFEFFILATILANCIALAINHPYPMGDSNETNIALERTELVFLVIFTVEAVLKIIAYGFVLHPDAYLRNFWNVLDFSIVVIGAFRVLRPLRLVSGLPSLQVVLNSIVTAMVPLFHIFLLVIFLITVYAIIDIMMDDPRPCSNSTSKMAFNCASVGPDYVCRDLPPELGERYPGPEDGLINFDNFLYAMLTVFTCVTMEGWTSVAYYITAAEGSGWPWAYFVSLILLGSFFVMNLVLGVLKFTKEKDKTDRKEMFRKERQQKREQQDYENYKEWIEIAEDLSESEAEPKSAKEIDAGDVVNTLCLMDGEIVEDQGAVHEPTARSKCWEVMRRLNKFRKRLRRVVAAFVKSRQFFALILTFVLLNTIILATEHHNQPFWLNQFQNFANGLFVSLFTLEMILKMSAYGIQDYFATLFNRYDFLVVVVSILEIILTYFNVMDPMGLSVLRCARLLRIFKITHAFTESQFIFRHFSYWAGLRGLVNRLLKSIRSVAGLLLLLFLFILICSLLGMQWFGGTFNFPNVIKPRSHFDGIAQSMITVFQVSSISVLCLPCEDWNTVMYNGMRAYKSEGPWFGFVVIYFIIVFVVGNYILLNVFLAIAVDNLSDEDEDDEENEIDDDDDDRQNSKKASEAAANAKGPLDTYMEMNYEEILPDEEEQDEAALAAKLEQLTINPANPQTIPPHSAFFIFDPANNSTLLCAEDPLHTYSLTNKILNYFDYFFTSVFTIEITLKVDLMTTLMIADGFIMHEGAFLRSMFNLLDLVVVCIALISFMLENGAISAVKILRVLRVLRPLRAINRAKGLKNVVQCVVTALKSIGNILLVTILIEFVFAVIGVQLFKGKYVQCNDPSKLTEQTCVGSFIEYQNGRPANVVQRIWIQNELNFDNVANAMLTLFVVLTFEGWPPILYYGIDSNEEDMGRLHDHRKYIALYFILYLIVASFFMVNIFVGFIIVTFQREGEREYKNCELNKNQRKCIEYALKARPRRRYIPKGHLQYKIWSMVVSKKMEMTIFFFIFMNTVTLACKHDGMSPTFSSVLDGFNYFFTAVFTVEFILKLSAFGFRHYFGDLWNVIDFLIVLGSYIDIIVSKAGFENASKININFFRLVRVMRLVKLLSKEESIRKLLWTFVKSLQVSQACYNLLEAWALPYVALLIAMLFFIFAVIGMQLFGKISLEQPGQDPPWEDGIIHRSNNFRNFFYSLLVLFRSATGESWHEIMLACIPGKKCTADSEEKEEGMNCGSMLAYAYFITFYLFCSFVIINLFVAVIMDNFDYLTRDWSILGPHHLDEFVTRWAEYDPEAKGRVRHLDVVTMLGKISPPLGFGSMCPHTRACHVSSPAF</sequence>